<dbReference type="GO" id="GO:0004553">
    <property type="term" value="F:hydrolase activity, hydrolyzing O-glycosyl compounds"/>
    <property type="evidence" value="ECO:0007669"/>
    <property type="project" value="InterPro"/>
</dbReference>
<dbReference type="EMBL" id="CP010028">
    <property type="protein sequence ID" value="AIZ44690.1"/>
    <property type="molecule type" value="Genomic_DNA"/>
</dbReference>
<protein>
    <submittedName>
        <fullName evidence="12">Glycoside hydrolase</fullName>
    </submittedName>
</protein>
<sequence>MAQVKLAYIGGGSTRAPGTVASFIRQAANFAGSEIVLQDIDSEKLDVVCRLARKMAEAQGADLRITATTDRRAALDGCDGVLSSYRPGGFEARVQDERIPLSHGAIGQETQGAGGFFMALRAIHVARGLVEDMEAVCPDAILFNYTNPVNIVAQAVADHSPVNVVSLCEGPLVFPGELAELVGLHPGRVRAVMLGLNHACWSAEAEYDGQPMIPLLAQKLEEGVADDWTRRWAELAVTMNSLPASYMRYYAFEREMLAELTAKPTTRAQDILADVPRYWRHYREQLDAPNPTLVPELSRGGIFELEVAVDVMDAVFNDKNEVWPTNVVNAGAIADFPDSRVVEVPCLVGRQGVRPIAGYRVPKPVRGLLSALGEYQQLAADAAWDGSRQQAIQALTANPLVRTLPLAQTLYGELAQAHRDHLPERLW</sequence>
<evidence type="ECO:0000256" key="1">
    <source>
        <dbReference type="ARBA" id="ARBA00010141"/>
    </source>
</evidence>
<gene>
    <name evidence="12" type="ORF">QR90_05640</name>
</gene>
<organism evidence="12 13">
    <name type="scientific">Deinococcus radiopugnans</name>
    <dbReference type="NCBI Taxonomy" id="57497"/>
    <lineage>
        <taxon>Bacteria</taxon>
        <taxon>Thermotogati</taxon>
        <taxon>Deinococcota</taxon>
        <taxon>Deinococci</taxon>
        <taxon>Deinococcales</taxon>
        <taxon>Deinococcaceae</taxon>
        <taxon>Deinococcus</taxon>
    </lineage>
</organism>
<keyword evidence="3 10" id="KW-0378">Hydrolase</keyword>
<evidence type="ECO:0000256" key="8">
    <source>
        <dbReference type="PIRSR" id="PIRSR601088-3"/>
    </source>
</evidence>
<dbReference type="Proteomes" id="UP000030634">
    <property type="component" value="Chromosome"/>
</dbReference>
<keyword evidence="8" id="KW-0170">Cobalt</keyword>
<evidence type="ECO:0000256" key="10">
    <source>
        <dbReference type="RuleBase" id="RU361152"/>
    </source>
</evidence>
<keyword evidence="5 8" id="KW-0464">Manganese</keyword>
<dbReference type="KEGG" id="dsw:QR90_05640"/>
<dbReference type="InterPro" id="IPR022616">
    <property type="entry name" value="Glyco_hydro_4_C"/>
</dbReference>
<dbReference type="STRING" id="1182571.QR90_05640"/>
<dbReference type="GO" id="GO:0016616">
    <property type="term" value="F:oxidoreductase activity, acting on the CH-OH group of donors, NAD or NADP as acceptor"/>
    <property type="evidence" value="ECO:0007669"/>
    <property type="project" value="InterPro"/>
</dbReference>
<dbReference type="InterPro" id="IPR036291">
    <property type="entry name" value="NAD(P)-bd_dom_sf"/>
</dbReference>
<dbReference type="AlphaFoldDB" id="A0A0A7KF08"/>
<dbReference type="Pfam" id="PF11975">
    <property type="entry name" value="Glyco_hydro_4C"/>
    <property type="match status" value="1"/>
</dbReference>
<keyword evidence="6 10" id="KW-0326">Glycosidase</keyword>
<keyword evidence="4 10" id="KW-0520">NAD</keyword>
<evidence type="ECO:0000313" key="13">
    <source>
        <dbReference type="Proteomes" id="UP000030634"/>
    </source>
</evidence>
<dbReference type="GO" id="GO:0046872">
    <property type="term" value="F:metal ion binding"/>
    <property type="evidence" value="ECO:0007669"/>
    <property type="project" value="UniProtKB-KW"/>
</dbReference>
<name>A0A0A7KF08_9DEIO</name>
<dbReference type="PANTHER" id="PTHR32092:SF5">
    <property type="entry name" value="6-PHOSPHO-BETA-GLUCOSIDASE"/>
    <property type="match status" value="1"/>
</dbReference>
<dbReference type="PRINTS" id="PR00732">
    <property type="entry name" value="GLHYDRLASE4"/>
</dbReference>
<accession>A0A0A7KF08</accession>
<evidence type="ECO:0000259" key="11">
    <source>
        <dbReference type="Pfam" id="PF11975"/>
    </source>
</evidence>
<evidence type="ECO:0000256" key="5">
    <source>
        <dbReference type="ARBA" id="ARBA00023211"/>
    </source>
</evidence>
<evidence type="ECO:0000313" key="12">
    <source>
        <dbReference type="EMBL" id="AIZ44690.1"/>
    </source>
</evidence>
<proteinExistence type="inferred from homology"/>
<feature type="site" description="Increases basicity of active site Tyr" evidence="9">
    <location>
        <position position="109"/>
    </location>
</feature>
<dbReference type="GO" id="GO:0005975">
    <property type="term" value="P:carbohydrate metabolic process"/>
    <property type="evidence" value="ECO:0007669"/>
    <property type="project" value="InterPro"/>
</dbReference>
<feature type="domain" description="Glycosyl hydrolase family 4 C-terminal" evidence="11">
    <location>
        <begin position="194"/>
        <end position="401"/>
    </location>
</feature>
<dbReference type="InterPro" id="IPR015955">
    <property type="entry name" value="Lactate_DH/Glyco_Ohase_4_C"/>
</dbReference>
<feature type="binding site" evidence="8">
    <location>
        <position position="198"/>
    </location>
    <ligand>
        <name>Mn(2+)</name>
        <dbReference type="ChEBI" id="CHEBI:29035"/>
    </ligand>
</feature>
<keyword evidence="2 8" id="KW-0479">Metal-binding</keyword>
<reference evidence="13" key="1">
    <citation type="submission" date="2014-11" db="EMBL/GenBank/DDBJ databases">
        <title>Hymenobacter sp. DG25B genome submission.</title>
        <authorList>
            <person name="Jung H.-Y."/>
            <person name="Kim M.K."/>
            <person name="Srinivasan S."/>
            <person name="Lim S."/>
        </authorList>
    </citation>
    <scope>NUCLEOTIDE SEQUENCE [LARGE SCALE GENOMIC DNA]</scope>
    <source>
        <strain evidence="13">DY59</strain>
    </source>
</reference>
<evidence type="ECO:0000256" key="4">
    <source>
        <dbReference type="ARBA" id="ARBA00023027"/>
    </source>
</evidence>
<dbReference type="Pfam" id="PF02056">
    <property type="entry name" value="Glyco_hydro_4"/>
    <property type="match status" value="1"/>
</dbReference>
<evidence type="ECO:0000256" key="2">
    <source>
        <dbReference type="ARBA" id="ARBA00022723"/>
    </source>
</evidence>
<dbReference type="Gene3D" id="3.40.50.720">
    <property type="entry name" value="NAD(P)-binding Rossmann-like Domain"/>
    <property type="match status" value="1"/>
</dbReference>
<dbReference type="Gene3D" id="3.90.110.10">
    <property type="entry name" value="Lactate dehydrogenase/glycoside hydrolase, family 4, C-terminal"/>
    <property type="match status" value="1"/>
</dbReference>
<dbReference type="SUPFAM" id="SSF56327">
    <property type="entry name" value="LDH C-terminal domain-like"/>
    <property type="match status" value="1"/>
</dbReference>
<dbReference type="InterPro" id="IPR001088">
    <property type="entry name" value="Glyco_hydro_4"/>
</dbReference>
<comment type="similarity">
    <text evidence="1 10">Belongs to the glycosyl hydrolase 4 family.</text>
</comment>
<evidence type="ECO:0000256" key="7">
    <source>
        <dbReference type="PIRSR" id="PIRSR601088-2"/>
    </source>
</evidence>
<comment type="cofactor">
    <cofactor evidence="10">
        <name>NAD(+)</name>
        <dbReference type="ChEBI" id="CHEBI:57540"/>
    </cofactor>
    <text evidence="10">Binds 1 NAD(+) per subunit.</text>
</comment>
<evidence type="ECO:0000256" key="6">
    <source>
        <dbReference type="ARBA" id="ARBA00023295"/>
    </source>
</evidence>
<dbReference type="SUPFAM" id="SSF51735">
    <property type="entry name" value="NAD(P)-binding Rossmann-fold domains"/>
    <property type="match status" value="1"/>
</dbReference>
<keyword evidence="8" id="KW-0408">Iron</keyword>
<feature type="binding site" evidence="7">
    <location>
        <position position="147"/>
    </location>
    <ligand>
        <name>substrate</name>
    </ligand>
</feature>
<dbReference type="PANTHER" id="PTHR32092">
    <property type="entry name" value="6-PHOSPHO-BETA-GLUCOSIDASE-RELATED"/>
    <property type="match status" value="1"/>
</dbReference>
<feature type="binding site" evidence="8">
    <location>
        <position position="168"/>
    </location>
    <ligand>
        <name>Mn(2+)</name>
        <dbReference type="ChEBI" id="CHEBI:29035"/>
    </ligand>
</feature>
<feature type="binding site" evidence="7">
    <location>
        <position position="93"/>
    </location>
    <ligand>
        <name>substrate</name>
    </ligand>
</feature>
<dbReference type="HOGENOM" id="CLU_045951_0_1_0"/>
<evidence type="ECO:0000256" key="3">
    <source>
        <dbReference type="ARBA" id="ARBA00022801"/>
    </source>
</evidence>
<evidence type="ECO:0000256" key="9">
    <source>
        <dbReference type="PIRSR" id="PIRSR601088-4"/>
    </source>
</evidence>
<keyword evidence="8" id="KW-0533">Nickel</keyword>
<dbReference type="RefSeq" id="WP_039682916.1">
    <property type="nucleotide sequence ID" value="NZ_CP010028.1"/>
</dbReference>